<sequence length="313" mass="33394">MDESAVIQVERLTRRYAGRPGYEAVRGVDFAVRRGELFALLGTNGAGKTSTLEVLEGLAQPTSGTVRVLGHDPYRDRRLVRSRIGIMLQDRGFAADLTVAETTKMWAGTLSTPRPVGEILELVELTSRAGVRVRQLSGGERQRLSLGLAIAGQPDLLFLDEPTAGLDPENRQRTWQLISRLLSSGTTVLLTTHYLAEAAELADRLAIMHHGRIVGLGTPAEIAGIRPARISFHLPADARLPSLPQAVATVDAGGKVFLDTEDLQLTLTALLAWAAQAGIQLTELTARPASLEEAFLAIAASGPIADSTEGAAA</sequence>
<keyword evidence="4 7" id="KW-0067">ATP-binding</keyword>
<keyword evidence="2" id="KW-0813">Transport</keyword>
<evidence type="ECO:0000256" key="4">
    <source>
        <dbReference type="ARBA" id="ARBA00022840"/>
    </source>
</evidence>
<accession>A0ABN1R4R3</accession>
<dbReference type="Pfam" id="PF00005">
    <property type="entry name" value="ABC_tran"/>
    <property type="match status" value="1"/>
</dbReference>
<reference evidence="7 8" key="1">
    <citation type="journal article" date="2019" name="Int. J. Syst. Evol. Microbiol.">
        <title>The Global Catalogue of Microorganisms (GCM) 10K type strain sequencing project: providing services to taxonomists for standard genome sequencing and annotation.</title>
        <authorList>
            <consortium name="The Broad Institute Genomics Platform"/>
            <consortium name="The Broad Institute Genome Sequencing Center for Infectious Disease"/>
            <person name="Wu L."/>
            <person name="Ma J."/>
        </authorList>
    </citation>
    <scope>NUCLEOTIDE SEQUENCE [LARGE SCALE GENOMIC DNA]</scope>
    <source>
        <strain evidence="7 8">JCM 10977</strain>
    </source>
</reference>
<evidence type="ECO:0000313" key="7">
    <source>
        <dbReference type="EMBL" id="GAA0951864.1"/>
    </source>
</evidence>
<feature type="domain" description="ABC transporter" evidence="6">
    <location>
        <begin position="7"/>
        <end position="235"/>
    </location>
</feature>
<evidence type="ECO:0000256" key="2">
    <source>
        <dbReference type="ARBA" id="ARBA00022448"/>
    </source>
</evidence>
<dbReference type="InterPro" id="IPR027417">
    <property type="entry name" value="P-loop_NTPase"/>
</dbReference>
<dbReference type="PANTHER" id="PTHR42711">
    <property type="entry name" value="ABC TRANSPORTER ATP-BINDING PROTEIN"/>
    <property type="match status" value="1"/>
</dbReference>
<keyword evidence="8" id="KW-1185">Reference proteome</keyword>
<dbReference type="Gene3D" id="3.40.50.300">
    <property type="entry name" value="P-loop containing nucleotide triphosphate hydrolases"/>
    <property type="match status" value="1"/>
</dbReference>
<dbReference type="PANTHER" id="PTHR42711:SF17">
    <property type="entry name" value="ABC TRANSPORTER ATP-BINDING PROTEIN"/>
    <property type="match status" value="1"/>
</dbReference>
<evidence type="ECO:0000256" key="5">
    <source>
        <dbReference type="ARBA" id="ARBA00023251"/>
    </source>
</evidence>
<proteinExistence type="predicted"/>
<dbReference type="InterPro" id="IPR003439">
    <property type="entry name" value="ABC_transporter-like_ATP-bd"/>
</dbReference>
<gene>
    <name evidence="7" type="ORF">GCM10009554_54010</name>
</gene>
<dbReference type="RefSeq" id="WP_343975897.1">
    <property type="nucleotide sequence ID" value="NZ_BAAAHK010000013.1"/>
</dbReference>
<dbReference type="SUPFAM" id="SSF52540">
    <property type="entry name" value="P-loop containing nucleoside triphosphate hydrolases"/>
    <property type="match status" value="1"/>
</dbReference>
<dbReference type="PROSITE" id="PS50893">
    <property type="entry name" value="ABC_TRANSPORTER_2"/>
    <property type="match status" value="1"/>
</dbReference>
<evidence type="ECO:0000259" key="6">
    <source>
        <dbReference type="PROSITE" id="PS50893"/>
    </source>
</evidence>
<dbReference type="Proteomes" id="UP001500542">
    <property type="component" value="Unassembled WGS sequence"/>
</dbReference>
<dbReference type="InterPro" id="IPR003593">
    <property type="entry name" value="AAA+_ATPase"/>
</dbReference>
<comment type="subcellular location">
    <subcellularLocation>
        <location evidence="1">Cell membrane</location>
        <topology evidence="1">Peripheral membrane protein</topology>
    </subcellularLocation>
</comment>
<dbReference type="EMBL" id="BAAAHK010000013">
    <property type="protein sequence ID" value="GAA0951864.1"/>
    <property type="molecule type" value="Genomic_DNA"/>
</dbReference>
<dbReference type="PROSITE" id="PS00211">
    <property type="entry name" value="ABC_TRANSPORTER_1"/>
    <property type="match status" value="1"/>
</dbReference>
<organism evidence="7 8">
    <name type="scientific">Kribbella koreensis</name>
    <dbReference type="NCBI Taxonomy" id="57909"/>
    <lineage>
        <taxon>Bacteria</taxon>
        <taxon>Bacillati</taxon>
        <taxon>Actinomycetota</taxon>
        <taxon>Actinomycetes</taxon>
        <taxon>Propionibacteriales</taxon>
        <taxon>Kribbellaceae</taxon>
        <taxon>Kribbella</taxon>
    </lineage>
</organism>
<name>A0ABN1R4R3_9ACTN</name>
<keyword evidence="3" id="KW-0547">Nucleotide-binding</keyword>
<dbReference type="CDD" id="cd03230">
    <property type="entry name" value="ABC_DR_subfamily_A"/>
    <property type="match status" value="1"/>
</dbReference>
<evidence type="ECO:0000313" key="8">
    <source>
        <dbReference type="Proteomes" id="UP001500542"/>
    </source>
</evidence>
<dbReference type="SMART" id="SM00382">
    <property type="entry name" value="AAA"/>
    <property type="match status" value="1"/>
</dbReference>
<protein>
    <submittedName>
        <fullName evidence="7">ABC transporter ATP-binding protein</fullName>
    </submittedName>
</protein>
<evidence type="ECO:0000256" key="3">
    <source>
        <dbReference type="ARBA" id="ARBA00022741"/>
    </source>
</evidence>
<keyword evidence="5" id="KW-0046">Antibiotic resistance</keyword>
<dbReference type="InterPro" id="IPR017871">
    <property type="entry name" value="ABC_transporter-like_CS"/>
</dbReference>
<evidence type="ECO:0000256" key="1">
    <source>
        <dbReference type="ARBA" id="ARBA00004202"/>
    </source>
</evidence>
<comment type="caution">
    <text evidence="7">The sequence shown here is derived from an EMBL/GenBank/DDBJ whole genome shotgun (WGS) entry which is preliminary data.</text>
</comment>
<dbReference type="GO" id="GO:0005524">
    <property type="term" value="F:ATP binding"/>
    <property type="evidence" value="ECO:0007669"/>
    <property type="project" value="UniProtKB-KW"/>
</dbReference>
<dbReference type="InterPro" id="IPR050763">
    <property type="entry name" value="ABC_transporter_ATP-binding"/>
</dbReference>